<dbReference type="EMBL" id="LAZR01025494">
    <property type="protein sequence ID" value="KKL71746.1"/>
    <property type="molecule type" value="Genomic_DNA"/>
</dbReference>
<evidence type="ECO:0000256" key="1">
    <source>
        <dbReference type="SAM" id="MobiDB-lite"/>
    </source>
</evidence>
<sequence>MNTESLEKVKQIIERRITEEKFIIREHDDAVWGAKNRVIGLEYTLGEIDKEIEKNKDQGDALHTPGHAQTTKS</sequence>
<organism evidence="2">
    <name type="scientific">marine sediment metagenome</name>
    <dbReference type="NCBI Taxonomy" id="412755"/>
    <lineage>
        <taxon>unclassified sequences</taxon>
        <taxon>metagenomes</taxon>
        <taxon>ecological metagenomes</taxon>
    </lineage>
</organism>
<evidence type="ECO:0000313" key="2">
    <source>
        <dbReference type="EMBL" id="KKL71746.1"/>
    </source>
</evidence>
<comment type="caution">
    <text evidence="2">The sequence shown here is derived from an EMBL/GenBank/DDBJ whole genome shotgun (WGS) entry which is preliminary data.</text>
</comment>
<name>A0A0F9EZZ2_9ZZZZ</name>
<reference evidence="2" key="1">
    <citation type="journal article" date="2015" name="Nature">
        <title>Complex archaea that bridge the gap between prokaryotes and eukaryotes.</title>
        <authorList>
            <person name="Spang A."/>
            <person name="Saw J.H."/>
            <person name="Jorgensen S.L."/>
            <person name="Zaremba-Niedzwiedzka K."/>
            <person name="Martijn J."/>
            <person name="Lind A.E."/>
            <person name="van Eijk R."/>
            <person name="Schleper C."/>
            <person name="Guy L."/>
            <person name="Ettema T.J."/>
        </authorList>
    </citation>
    <scope>NUCLEOTIDE SEQUENCE</scope>
</reference>
<dbReference type="AlphaFoldDB" id="A0A0F9EZZ2"/>
<protein>
    <submittedName>
        <fullName evidence="2">Uncharacterized protein</fullName>
    </submittedName>
</protein>
<feature type="region of interest" description="Disordered" evidence="1">
    <location>
        <begin position="53"/>
        <end position="73"/>
    </location>
</feature>
<accession>A0A0F9EZZ2</accession>
<gene>
    <name evidence="2" type="ORF">LCGC14_2091820</name>
</gene>
<proteinExistence type="predicted"/>